<dbReference type="PANTHER" id="PTHR38790">
    <property type="entry name" value="2EXR DOMAIN-CONTAINING PROTEIN-RELATED"/>
    <property type="match status" value="1"/>
</dbReference>
<evidence type="ECO:0000256" key="1">
    <source>
        <dbReference type="SAM" id="MobiDB-lite"/>
    </source>
</evidence>
<dbReference type="InterPro" id="IPR056632">
    <property type="entry name" value="DUF7730"/>
</dbReference>
<comment type="caution">
    <text evidence="3">The sequence shown here is derived from an EMBL/GenBank/DDBJ whole genome shotgun (WGS) entry which is preliminary data.</text>
</comment>
<dbReference type="AlphaFoldDB" id="A0AAV9NAR9"/>
<feature type="compositionally biased region" description="Acidic residues" evidence="1">
    <location>
        <begin position="199"/>
        <end position="208"/>
    </location>
</feature>
<evidence type="ECO:0000259" key="2">
    <source>
        <dbReference type="Pfam" id="PF24864"/>
    </source>
</evidence>
<evidence type="ECO:0000313" key="4">
    <source>
        <dbReference type="Proteomes" id="UP001358417"/>
    </source>
</evidence>
<accession>A0AAV9NAR9</accession>
<dbReference type="GeneID" id="89971545"/>
<proteinExistence type="predicted"/>
<reference evidence="3 4" key="1">
    <citation type="submission" date="2023-08" db="EMBL/GenBank/DDBJ databases">
        <title>Black Yeasts Isolated from many extreme environments.</title>
        <authorList>
            <person name="Coleine C."/>
            <person name="Stajich J.E."/>
            <person name="Selbmann L."/>
        </authorList>
    </citation>
    <scope>NUCLEOTIDE SEQUENCE [LARGE SCALE GENOMIC DNA]</scope>
    <source>
        <strain evidence="3 4">CCFEE 5792</strain>
    </source>
</reference>
<organism evidence="3 4">
    <name type="scientific">Exophiala bonariae</name>
    <dbReference type="NCBI Taxonomy" id="1690606"/>
    <lineage>
        <taxon>Eukaryota</taxon>
        <taxon>Fungi</taxon>
        <taxon>Dikarya</taxon>
        <taxon>Ascomycota</taxon>
        <taxon>Pezizomycotina</taxon>
        <taxon>Eurotiomycetes</taxon>
        <taxon>Chaetothyriomycetidae</taxon>
        <taxon>Chaetothyriales</taxon>
        <taxon>Herpotrichiellaceae</taxon>
        <taxon>Exophiala</taxon>
    </lineage>
</organism>
<gene>
    <name evidence="3" type="ORF">LTR84_003358</name>
</gene>
<feature type="region of interest" description="Disordered" evidence="1">
    <location>
        <begin position="1"/>
        <end position="20"/>
    </location>
</feature>
<keyword evidence="4" id="KW-1185">Reference proteome</keyword>
<feature type="domain" description="DUF7730" evidence="2">
    <location>
        <begin position="20"/>
        <end position="107"/>
    </location>
</feature>
<protein>
    <recommendedName>
        <fullName evidence="2">DUF7730 domain-containing protein</fullName>
    </recommendedName>
</protein>
<evidence type="ECO:0000313" key="3">
    <source>
        <dbReference type="EMBL" id="KAK5050799.1"/>
    </source>
</evidence>
<dbReference type="EMBL" id="JAVRRD010000016">
    <property type="protein sequence ID" value="KAK5050799.1"/>
    <property type="molecule type" value="Genomic_DNA"/>
</dbReference>
<dbReference type="RefSeq" id="XP_064705299.1">
    <property type="nucleotide sequence ID" value="XM_064846946.1"/>
</dbReference>
<feature type="region of interest" description="Disordered" evidence="1">
    <location>
        <begin position="174"/>
        <end position="208"/>
    </location>
</feature>
<dbReference type="Pfam" id="PF24864">
    <property type="entry name" value="DUF7730"/>
    <property type="match status" value="1"/>
</dbReference>
<dbReference type="Proteomes" id="UP001358417">
    <property type="component" value="Unassembled WGS sequence"/>
</dbReference>
<sequence>MLDPINQEPDAFSSPTDQPHSLLDLPPEITVKIWRYALVIPDAIKIHCHPDTESVLFEGGKHDPDAQIRLRDQQLNIPVSLLPTCRRVYDEAISLLYEENLFEFDALYSRFPPLTQSSFVILPRSRMFALERISIGTPWFDAMTLNGYTNLHTIIFRLSGQIFLARADLPGRDHPRTIRRPPTTRPKADRPVYTMPDEPNGELDDDGPDQYYETLREVDDDAVIAYAQRDYEYSSAYYNNMALMCRGISPSVEVFFSFLLQHLDPASVSRLDEAVGRQVLIPARKILKFTDLDAEDRAAIREEMAEHRNLWGGLSTLVVP</sequence>
<name>A0AAV9NAR9_9EURO</name>